<comment type="cofactor">
    <cofactor evidence="1 5">
        <name>Zn(2+)</name>
        <dbReference type="ChEBI" id="CHEBI:29105"/>
    </cofactor>
</comment>
<comment type="caution">
    <text evidence="7">The sequence shown here is derived from an EMBL/GenBank/DDBJ whole genome shotgun (WGS) entry which is preliminary data.</text>
</comment>
<dbReference type="PROSITE" id="PS00059">
    <property type="entry name" value="ADH_ZINC"/>
    <property type="match status" value="1"/>
</dbReference>
<evidence type="ECO:0000313" key="8">
    <source>
        <dbReference type="Proteomes" id="UP001144396"/>
    </source>
</evidence>
<protein>
    <recommendedName>
        <fullName evidence="6">Enoyl reductase (ER) domain-containing protein</fullName>
    </recommendedName>
</protein>
<dbReference type="InterPro" id="IPR020843">
    <property type="entry name" value="ER"/>
</dbReference>
<sequence length="347" mass="36461">MALEETAYVITGRRELSRVPGTSPEQEVLPGHVLVGLRATGICGSDIDGYHLGIVLSPTLSGHEWVGVIERVASDVTGFTPGDRVVRAALPACGACDLCRHGSYDLCARTSLSTSPTAPAHGAYARYIQVPAAFVTALPDEVSDAAGALIEPATVAVHALRRVRPDLGDTVVVSGAGVVGLAAVQLAARLGATDVIVVDPTPERRDIAVELGAAHAFAPDDPALREAVLAASDGRGADIVYECAGKLAAIEQGTSLLRTGGRLMLVGIPFTPVQLALTGWLAKQIDVSTSLAHTREEFLLTIRLMQRGWIRTAPITFDTHPLSEIEQVFADLEKGAPAIKTVFDTTR</sequence>
<dbReference type="GO" id="GO:0008270">
    <property type="term" value="F:zinc ion binding"/>
    <property type="evidence" value="ECO:0007669"/>
    <property type="project" value="InterPro"/>
</dbReference>
<proteinExistence type="inferred from homology"/>
<evidence type="ECO:0000256" key="4">
    <source>
        <dbReference type="ARBA" id="ARBA00023002"/>
    </source>
</evidence>
<dbReference type="GO" id="GO:0016491">
    <property type="term" value="F:oxidoreductase activity"/>
    <property type="evidence" value="ECO:0007669"/>
    <property type="project" value="UniProtKB-KW"/>
</dbReference>
<keyword evidence="3 5" id="KW-0862">Zinc</keyword>
<gene>
    <name evidence="7" type="ORF">ARHIZOSPH14_28360</name>
</gene>
<dbReference type="InterPro" id="IPR050129">
    <property type="entry name" value="Zn_alcohol_dh"/>
</dbReference>
<dbReference type="PANTHER" id="PTHR43401:SF2">
    <property type="entry name" value="L-THREONINE 3-DEHYDROGENASE"/>
    <property type="match status" value="1"/>
</dbReference>
<dbReference type="EMBL" id="BSDP01000001">
    <property type="protein sequence ID" value="GLI28594.1"/>
    <property type="molecule type" value="Genomic_DNA"/>
</dbReference>
<evidence type="ECO:0000313" key="7">
    <source>
        <dbReference type="EMBL" id="GLI28594.1"/>
    </source>
</evidence>
<organism evidence="7 8">
    <name type="scientific">Agromyces rhizosphaerae</name>
    <dbReference type="NCBI Taxonomy" id="88374"/>
    <lineage>
        <taxon>Bacteria</taxon>
        <taxon>Bacillati</taxon>
        <taxon>Actinomycetota</taxon>
        <taxon>Actinomycetes</taxon>
        <taxon>Micrococcales</taxon>
        <taxon>Microbacteriaceae</taxon>
        <taxon>Agromyces</taxon>
    </lineage>
</organism>
<feature type="domain" description="Enoyl reductase (ER)" evidence="6">
    <location>
        <begin position="12"/>
        <end position="343"/>
    </location>
</feature>
<dbReference type="InterPro" id="IPR011032">
    <property type="entry name" value="GroES-like_sf"/>
</dbReference>
<evidence type="ECO:0000256" key="5">
    <source>
        <dbReference type="RuleBase" id="RU361277"/>
    </source>
</evidence>
<dbReference type="Proteomes" id="UP001144396">
    <property type="component" value="Unassembled WGS sequence"/>
</dbReference>
<dbReference type="SUPFAM" id="SSF51735">
    <property type="entry name" value="NAD(P)-binding Rossmann-fold domains"/>
    <property type="match status" value="1"/>
</dbReference>
<dbReference type="Pfam" id="PF00107">
    <property type="entry name" value="ADH_zinc_N"/>
    <property type="match status" value="1"/>
</dbReference>
<dbReference type="InterPro" id="IPR036291">
    <property type="entry name" value="NAD(P)-bd_dom_sf"/>
</dbReference>
<name>A0A9W6CXI6_9MICO</name>
<accession>A0A9W6CXI6</accession>
<dbReference type="SMART" id="SM00829">
    <property type="entry name" value="PKS_ER"/>
    <property type="match status" value="1"/>
</dbReference>
<evidence type="ECO:0000256" key="3">
    <source>
        <dbReference type="ARBA" id="ARBA00022833"/>
    </source>
</evidence>
<dbReference type="InterPro" id="IPR013154">
    <property type="entry name" value="ADH-like_N"/>
</dbReference>
<evidence type="ECO:0000259" key="6">
    <source>
        <dbReference type="SMART" id="SM00829"/>
    </source>
</evidence>
<dbReference type="PANTHER" id="PTHR43401">
    <property type="entry name" value="L-THREONINE 3-DEHYDROGENASE"/>
    <property type="match status" value="1"/>
</dbReference>
<comment type="similarity">
    <text evidence="5">Belongs to the zinc-containing alcohol dehydrogenase family.</text>
</comment>
<dbReference type="InterPro" id="IPR002328">
    <property type="entry name" value="ADH_Zn_CS"/>
</dbReference>
<dbReference type="InterPro" id="IPR013149">
    <property type="entry name" value="ADH-like_C"/>
</dbReference>
<evidence type="ECO:0000256" key="2">
    <source>
        <dbReference type="ARBA" id="ARBA00022723"/>
    </source>
</evidence>
<keyword evidence="2 5" id="KW-0479">Metal-binding</keyword>
<evidence type="ECO:0000256" key="1">
    <source>
        <dbReference type="ARBA" id="ARBA00001947"/>
    </source>
</evidence>
<dbReference type="Pfam" id="PF08240">
    <property type="entry name" value="ADH_N"/>
    <property type="match status" value="1"/>
</dbReference>
<reference evidence="7" key="1">
    <citation type="submission" date="2022-12" db="EMBL/GenBank/DDBJ databases">
        <title>Reference genome sequencing for broad-spectrum identification of bacterial and archaeal isolates by mass spectrometry.</title>
        <authorList>
            <person name="Sekiguchi Y."/>
            <person name="Tourlousse D.M."/>
        </authorList>
    </citation>
    <scope>NUCLEOTIDE SEQUENCE</scope>
    <source>
        <strain evidence="7">14</strain>
    </source>
</reference>
<dbReference type="Gene3D" id="3.40.50.720">
    <property type="entry name" value="NAD(P)-binding Rossmann-like Domain"/>
    <property type="match status" value="1"/>
</dbReference>
<dbReference type="SUPFAM" id="SSF50129">
    <property type="entry name" value="GroES-like"/>
    <property type="match status" value="1"/>
</dbReference>
<dbReference type="Gene3D" id="3.90.180.10">
    <property type="entry name" value="Medium-chain alcohol dehydrogenases, catalytic domain"/>
    <property type="match status" value="1"/>
</dbReference>
<keyword evidence="4" id="KW-0560">Oxidoreductase</keyword>
<keyword evidence="8" id="KW-1185">Reference proteome</keyword>
<dbReference type="AlphaFoldDB" id="A0A9W6CXI6"/>